<dbReference type="OrthoDB" id="74042at2"/>
<dbReference type="RefSeq" id="WP_126352390.1">
    <property type="nucleotide sequence ID" value="NZ_RXPE01000018.1"/>
</dbReference>
<dbReference type="AlphaFoldDB" id="A0A3S0L3H0"/>
<organism evidence="1 2">
    <name type="scientific">Deinococcus radiophilus</name>
    <dbReference type="NCBI Taxonomy" id="32062"/>
    <lineage>
        <taxon>Bacteria</taxon>
        <taxon>Thermotogati</taxon>
        <taxon>Deinococcota</taxon>
        <taxon>Deinococci</taxon>
        <taxon>Deinococcales</taxon>
        <taxon>Deinococcaceae</taxon>
        <taxon>Deinococcus</taxon>
    </lineage>
</organism>
<name>A0A3S0L3H0_9DEIO</name>
<accession>A0A3S0L3H0</accession>
<evidence type="ECO:0000313" key="2">
    <source>
        <dbReference type="Proteomes" id="UP000277766"/>
    </source>
</evidence>
<dbReference type="EMBL" id="RXPE01000018">
    <property type="protein sequence ID" value="RTR26117.1"/>
    <property type="molecule type" value="Genomic_DNA"/>
</dbReference>
<evidence type="ECO:0000313" key="1">
    <source>
        <dbReference type="EMBL" id="RTR26117.1"/>
    </source>
</evidence>
<dbReference type="Proteomes" id="UP000277766">
    <property type="component" value="Unassembled WGS sequence"/>
</dbReference>
<sequence>MKTVHRVGLMVAAALLLLALIFWQSERRWLGDLYCFDQPGQVWGLASIPADLQPECPASASYRQEVRERLGRVEQFRVSGWQPKALLPVFTEAGYIPQTDDLLSNDYSAFLARGAERIQYSAVRQGPETLITVSGPPAPR</sequence>
<comment type="caution">
    <text evidence="1">The sequence shown here is derived from an EMBL/GenBank/DDBJ whole genome shotgun (WGS) entry which is preliminary data.</text>
</comment>
<gene>
    <name evidence="1" type="ORF">EJ104_08980</name>
</gene>
<proteinExistence type="predicted"/>
<protein>
    <submittedName>
        <fullName evidence="1">Uncharacterized protein</fullName>
    </submittedName>
</protein>
<keyword evidence="2" id="KW-1185">Reference proteome</keyword>
<reference evidence="1 2" key="1">
    <citation type="submission" date="2018-12" db="EMBL/GenBank/DDBJ databases">
        <title>Deinococcus radiophilus ATCC 27603 genome sequencing and assembly.</title>
        <authorList>
            <person name="Maclea K.S."/>
            <person name="Maynard C.R."/>
        </authorList>
    </citation>
    <scope>NUCLEOTIDE SEQUENCE [LARGE SCALE GENOMIC DNA]</scope>
    <source>
        <strain evidence="1 2">ATCC 27603</strain>
    </source>
</reference>